<accession>I7AGS2</accession>
<dbReference type="OrthoDB" id="2194400at2759"/>
<proteinExistence type="predicted"/>
<name>I7AGS2_ENCRO</name>
<dbReference type="AlphaFoldDB" id="I7AGS2"/>
<gene>
    <name evidence="2" type="ordered locus">EROM_101700</name>
</gene>
<evidence type="ECO:0000256" key="1">
    <source>
        <dbReference type="SAM" id="Phobius"/>
    </source>
</evidence>
<dbReference type="HOGENOM" id="CLU_818973_0_0_1"/>
<keyword evidence="1" id="KW-1133">Transmembrane helix</keyword>
<dbReference type="KEGG" id="ero:EROM_101700"/>
<dbReference type="RefSeq" id="XP_009265482.1">
    <property type="nucleotide sequence ID" value="XM_009267207.1"/>
</dbReference>
<protein>
    <submittedName>
        <fullName evidence="2">Uncharacterized protein</fullName>
    </submittedName>
</protein>
<evidence type="ECO:0000313" key="3">
    <source>
        <dbReference type="Proteomes" id="UP000010094"/>
    </source>
</evidence>
<dbReference type="VEuPathDB" id="MicrosporidiaDB:EROM_101700"/>
<organism evidence="2 3">
    <name type="scientific">Encephalitozoon romaleae (strain SJ-2008)</name>
    <name type="common">Microsporidian parasite</name>
    <dbReference type="NCBI Taxonomy" id="1178016"/>
    <lineage>
        <taxon>Eukaryota</taxon>
        <taxon>Fungi</taxon>
        <taxon>Fungi incertae sedis</taxon>
        <taxon>Microsporidia</taxon>
        <taxon>Unikaryonidae</taxon>
        <taxon>Encephalitozoon</taxon>
    </lineage>
</organism>
<keyword evidence="1" id="KW-0472">Membrane</keyword>
<dbReference type="GeneID" id="20564600"/>
<reference evidence="2 3" key="1">
    <citation type="journal article" date="2012" name="Proc. Natl. Acad. Sci. U.S.A.">
        <title>Gain and loss of multiple functionally related, horizontally transferred genes in the reduced genomes of two microsporidian parasites.</title>
        <authorList>
            <person name="Pombert J.-F."/>
            <person name="Selman M."/>
            <person name="Burki F."/>
            <person name="Bardell F.T."/>
            <person name="Farinelli L."/>
            <person name="Solter L.F."/>
            <person name="Whitman D.W."/>
            <person name="Weiss L.M."/>
            <person name="Corradi N."/>
            <person name="Keeling P.J."/>
        </authorList>
    </citation>
    <scope>NUCLEOTIDE SEQUENCE [LARGE SCALE GENOMIC DNA]</scope>
    <source>
        <strain evidence="2 3">SJ-2008</strain>
    </source>
</reference>
<feature type="transmembrane region" description="Helical" evidence="1">
    <location>
        <begin position="7"/>
        <end position="26"/>
    </location>
</feature>
<dbReference type="EMBL" id="CP003529">
    <property type="protein sequence ID" value="AFN83985.1"/>
    <property type="molecule type" value="Genomic_DNA"/>
</dbReference>
<keyword evidence="3" id="KW-1185">Reference proteome</keyword>
<evidence type="ECO:0000313" key="2">
    <source>
        <dbReference type="EMBL" id="AFN83985.1"/>
    </source>
</evidence>
<keyword evidence="1" id="KW-0812">Transmembrane</keyword>
<sequence>MRTKRKIIILILVFTVLFILSIGVIIKERHLKTSSQTSHGMSILSNSTNKTYDISSDRTLSIEDENLSLNSLNNMPKENEVMDKIDSSFALILREDNGLIRKEDSCNSRNNTESIENKLFKRSPRLISFEVKEKSSTGEYLFSLLRKTIDNICSCSPSGGRKYEKSEITSDHIGLINHYMKSFRILVYKLEVMYSDGFELENIYTPYSDSIDCFTGIKLTRYHTADSFTKNEQRYTSYINQFVDTEAANIPINVEGKGQSCLNVRDHIVYTLLHYVCLFYLKSWKTIDMLYTKLNVEKLSASNVDLSKIINGYKYKDIIETVRPIHFVNTNGCIVRPLIME</sequence>
<dbReference type="Proteomes" id="UP000010094">
    <property type="component" value="Chromosome X"/>
</dbReference>